<name>A0A8E2JBZ0_9PEZI</name>
<dbReference type="PANTHER" id="PTHR37783:SF1">
    <property type="entry name" value="MEMBRANE PROTEIN, PUTATIVE (AFU_ORTHOLOGUE AFUA_1G04315)-RELATED"/>
    <property type="match status" value="1"/>
</dbReference>
<keyword evidence="1" id="KW-0812">Transmembrane</keyword>
<dbReference type="PANTHER" id="PTHR37783">
    <property type="entry name" value="MEMBRANE PROTEIN, PUTATIVE (AFU_ORTHOLOGUE AFUA_1G04315)-RELATED"/>
    <property type="match status" value="1"/>
</dbReference>
<accession>A0A8E2JBZ0</accession>
<evidence type="ECO:0000313" key="3">
    <source>
        <dbReference type="Proteomes" id="UP000250266"/>
    </source>
</evidence>
<reference evidence="2 3" key="1">
    <citation type="journal article" date="2016" name="Nat. Commun.">
        <title>Ectomycorrhizal ecology is imprinted in the genome of the dominant symbiotic fungus Cenococcum geophilum.</title>
        <authorList>
            <consortium name="DOE Joint Genome Institute"/>
            <person name="Peter M."/>
            <person name="Kohler A."/>
            <person name="Ohm R.A."/>
            <person name="Kuo A."/>
            <person name="Krutzmann J."/>
            <person name="Morin E."/>
            <person name="Arend M."/>
            <person name="Barry K.W."/>
            <person name="Binder M."/>
            <person name="Choi C."/>
            <person name="Clum A."/>
            <person name="Copeland A."/>
            <person name="Grisel N."/>
            <person name="Haridas S."/>
            <person name="Kipfer T."/>
            <person name="LaButti K."/>
            <person name="Lindquist E."/>
            <person name="Lipzen A."/>
            <person name="Maire R."/>
            <person name="Meier B."/>
            <person name="Mihaltcheva S."/>
            <person name="Molinier V."/>
            <person name="Murat C."/>
            <person name="Poggeler S."/>
            <person name="Quandt C.A."/>
            <person name="Sperisen C."/>
            <person name="Tritt A."/>
            <person name="Tisserant E."/>
            <person name="Crous P.W."/>
            <person name="Henrissat B."/>
            <person name="Nehls U."/>
            <person name="Egli S."/>
            <person name="Spatafora J.W."/>
            <person name="Grigoriev I.V."/>
            <person name="Martin F.M."/>
        </authorList>
    </citation>
    <scope>NUCLEOTIDE SEQUENCE [LARGE SCALE GENOMIC DNA]</scope>
    <source>
        <strain evidence="2 3">CBS 459.81</strain>
    </source>
</reference>
<dbReference type="OrthoDB" id="5553410at2759"/>
<evidence type="ECO:0000313" key="2">
    <source>
        <dbReference type="EMBL" id="OCK76919.1"/>
    </source>
</evidence>
<organism evidence="2 3">
    <name type="scientific">Lepidopterella palustris CBS 459.81</name>
    <dbReference type="NCBI Taxonomy" id="1314670"/>
    <lineage>
        <taxon>Eukaryota</taxon>
        <taxon>Fungi</taxon>
        <taxon>Dikarya</taxon>
        <taxon>Ascomycota</taxon>
        <taxon>Pezizomycotina</taxon>
        <taxon>Dothideomycetes</taxon>
        <taxon>Pleosporomycetidae</taxon>
        <taxon>Mytilinidiales</taxon>
        <taxon>Argynnaceae</taxon>
        <taxon>Lepidopterella</taxon>
    </lineage>
</organism>
<dbReference type="EMBL" id="KV745168">
    <property type="protein sequence ID" value="OCK76919.1"/>
    <property type="molecule type" value="Genomic_DNA"/>
</dbReference>
<keyword evidence="1" id="KW-1133">Transmembrane helix</keyword>
<evidence type="ECO:0008006" key="4">
    <source>
        <dbReference type="Google" id="ProtNLM"/>
    </source>
</evidence>
<sequence length="184" mass="20826">MYANGTPETYVLHSKREIFFEPPLKSLDEAVERIEALARKAALIRPEEGQSIITIEEYRLPRGLANYIVIGWSVLMLIGIFARNVLLPENAYYEDLGLGRNPTVAKWSWRVLTFFSIGTLIVHIVEAGVILAPKLHKYNVPLGSVLWSKWILGHIAGGMTSTWAFDELVSEEEKRYLGGVKKDR</sequence>
<gene>
    <name evidence="2" type="ORF">K432DRAFT_305321</name>
</gene>
<dbReference type="AlphaFoldDB" id="A0A8E2JBZ0"/>
<feature type="transmembrane region" description="Helical" evidence="1">
    <location>
        <begin position="64"/>
        <end position="87"/>
    </location>
</feature>
<proteinExistence type="predicted"/>
<protein>
    <recommendedName>
        <fullName evidence="4">DUF2470 domain-containing protein</fullName>
    </recommendedName>
</protein>
<dbReference type="Proteomes" id="UP000250266">
    <property type="component" value="Unassembled WGS sequence"/>
</dbReference>
<evidence type="ECO:0000256" key="1">
    <source>
        <dbReference type="SAM" id="Phobius"/>
    </source>
</evidence>
<keyword evidence="1" id="KW-0472">Membrane</keyword>
<feature type="transmembrane region" description="Helical" evidence="1">
    <location>
        <begin position="107"/>
        <end position="132"/>
    </location>
</feature>
<keyword evidence="3" id="KW-1185">Reference proteome</keyword>